<protein>
    <submittedName>
        <fullName evidence="1">Uncharacterized protein</fullName>
    </submittedName>
</protein>
<dbReference type="AlphaFoldDB" id="A0A9Q9MH70"/>
<gene>
    <name evidence="1" type="ORF">Daura_37660</name>
</gene>
<sequence>MTGIVAAVYVTAAGDRAALLTGRQLAVLRETVGRLRDRPTVAGDRPDPAALDGLARALDPGDGDRTPVVALPPDAQRWLDLVRRQETIRRHLPLRVRHACTACGEARIEDPARRARTARAAGAGPSGATLVRTAELIDDDEPLLALLNFVADAADAAEAGAAGADGGPGAPCGRCDGDTFDSAPVTFCPSCRAVRDESLLVRCPACGHDFGFDPGGGDPAWTSLPEALAAQRNQVTLRDRFRDFEHGLWPGQADALADAVGGGERLVVMCRCALPTEIGRYVALLLTTARLVWAWETPFSALRSGTVRWSGVRAVRRHGEGRSRPEAGVAVEVDGGEPLVFVDFRGTGVDLGDTPVRCTAEDLFALMTRLHAGA</sequence>
<reference evidence="1" key="1">
    <citation type="submission" date="2021-04" db="EMBL/GenBank/DDBJ databases">
        <title>Dactylosporangium aurantiacum NRRL B-8018 full assembly.</title>
        <authorList>
            <person name="Hartkoorn R.C."/>
            <person name="Beaudoing E."/>
            <person name="Hot D."/>
        </authorList>
    </citation>
    <scope>NUCLEOTIDE SEQUENCE</scope>
    <source>
        <strain evidence="1">NRRL B-8018</strain>
    </source>
</reference>
<proteinExistence type="predicted"/>
<name>A0A9Q9MH70_9ACTN</name>
<evidence type="ECO:0000313" key="2">
    <source>
        <dbReference type="Proteomes" id="UP001058003"/>
    </source>
</evidence>
<dbReference type="OrthoDB" id="3346998at2"/>
<dbReference type="KEGG" id="daur:Daura_37660"/>
<dbReference type="RefSeq" id="WP_033357126.1">
    <property type="nucleotide sequence ID" value="NZ_CP073767.1"/>
</dbReference>
<keyword evidence="2" id="KW-1185">Reference proteome</keyword>
<dbReference type="Proteomes" id="UP001058003">
    <property type="component" value="Chromosome"/>
</dbReference>
<accession>A0A9Q9MH70</accession>
<organism evidence="1 2">
    <name type="scientific">Dactylosporangium aurantiacum</name>
    <dbReference type="NCBI Taxonomy" id="35754"/>
    <lineage>
        <taxon>Bacteria</taxon>
        <taxon>Bacillati</taxon>
        <taxon>Actinomycetota</taxon>
        <taxon>Actinomycetes</taxon>
        <taxon>Micromonosporales</taxon>
        <taxon>Micromonosporaceae</taxon>
        <taxon>Dactylosporangium</taxon>
    </lineage>
</organism>
<evidence type="ECO:0000313" key="1">
    <source>
        <dbReference type="EMBL" id="UWZ52346.1"/>
    </source>
</evidence>
<dbReference type="EMBL" id="CP073767">
    <property type="protein sequence ID" value="UWZ52346.1"/>
    <property type="molecule type" value="Genomic_DNA"/>
</dbReference>